<feature type="compositionally biased region" description="Basic and acidic residues" evidence="1">
    <location>
        <begin position="287"/>
        <end position="299"/>
    </location>
</feature>
<gene>
    <name evidence="2" type="ORF">RCC_08907</name>
</gene>
<feature type="compositionally biased region" description="Low complexity" evidence="1">
    <location>
        <begin position="336"/>
        <end position="351"/>
    </location>
</feature>
<dbReference type="GeneID" id="35603987"/>
<evidence type="ECO:0000313" key="3">
    <source>
        <dbReference type="Proteomes" id="UP000225277"/>
    </source>
</evidence>
<feature type="compositionally biased region" description="Basic residues" evidence="1">
    <location>
        <begin position="311"/>
        <end position="320"/>
    </location>
</feature>
<dbReference type="Proteomes" id="UP000225277">
    <property type="component" value="Unassembled WGS sequence"/>
</dbReference>
<keyword evidence="3" id="KW-1185">Reference proteome</keyword>
<reference evidence="2 3" key="1">
    <citation type="submission" date="2016-03" db="EMBL/GenBank/DDBJ databases">
        <authorList>
            <person name="Ploux O."/>
        </authorList>
    </citation>
    <scope>NUCLEOTIDE SEQUENCE [LARGE SCALE GENOMIC DNA]</scope>
    <source>
        <strain evidence="2 3">URUG2</strain>
    </source>
</reference>
<sequence>MDEVQRNHVIGLCAASEENRDVVANSEFVLFEDCYPSKGPAAENPFLNSSNSTPNGNWTNKLLYGRVSARYADSYDVQPMHTFNSLGPSEVVAEDEQKNWVEVLDLNKHGSKLEPNRHDVLFAKGVGGCPQKRSYLCIIPKNIPYHNPMIPVAGELLPRSSATLDIMQNVAHTVRIEERRSRTAAMLAKAECDMSEEDMRSIERRFMTHYRGSVLDATKSSIKSAKVLSAEPHHSIQALEGRSLIPTRSDEQTIIAENAHEPSLPQYRATLSAPPVPDAVASHRASRPAEVRPTNDRPYGKAHHGPSGGRPHTRGPHRASRSTDTGFASDMNHLGLRTTQESLQSLTSSQTPGMYPARQARNSRPDNGVQAGKKRKRR</sequence>
<protein>
    <submittedName>
        <fullName evidence="2">Uncharacterized protein</fullName>
    </submittedName>
</protein>
<organism evidence="2 3">
    <name type="scientific">Ramularia collo-cygni</name>
    <dbReference type="NCBI Taxonomy" id="112498"/>
    <lineage>
        <taxon>Eukaryota</taxon>
        <taxon>Fungi</taxon>
        <taxon>Dikarya</taxon>
        <taxon>Ascomycota</taxon>
        <taxon>Pezizomycotina</taxon>
        <taxon>Dothideomycetes</taxon>
        <taxon>Dothideomycetidae</taxon>
        <taxon>Mycosphaerellales</taxon>
        <taxon>Mycosphaerellaceae</taxon>
        <taxon>Ramularia</taxon>
    </lineage>
</organism>
<name>A0A2D3UYP1_9PEZI</name>
<feature type="region of interest" description="Disordered" evidence="1">
    <location>
        <begin position="260"/>
        <end position="378"/>
    </location>
</feature>
<accession>A0A2D3UYP1</accession>
<evidence type="ECO:0000256" key="1">
    <source>
        <dbReference type="SAM" id="MobiDB-lite"/>
    </source>
</evidence>
<evidence type="ECO:0000313" key="2">
    <source>
        <dbReference type="EMBL" id="CZT23197.1"/>
    </source>
</evidence>
<dbReference type="EMBL" id="FJUY01000016">
    <property type="protein sequence ID" value="CZT23197.1"/>
    <property type="molecule type" value="Genomic_DNA"/>
</dbReference>
<proteinExistence type="predicted"/>
<dbReference type="RefSeq" id="XP_023629921.1">
    <property type="nucleotide sequence ID" value="XM_023774153.1"/>
</dbReference>
<dbReference type="AlphaFoldDB" id="A0A2D3UYP1"/>